<keyword evidence="1" id="KW-0614">Plasmid</keyword>
<reference evidence="1 2" key="1">
    <citation type="submission" date="2012-06" db="EMBL/GenBank/DDBJ databases">
        <title>Finished plasmid 1 of genome of Crinalium epipsammum PCC 9333.</title>
        <authorList>
            <consortium name="US DOE Joint Genome Institute"/>
            <person name="Gugger M."/>
            <person name="Coursin T."/>
            <person name="Rippka R."/>
            <person name="Tandeau De Marsac N."/>
            <person name="Huntemann M."/>
            <person name="Wei C.-L."/>
            <person name="Han J."/>
            <person name="Detter J.C."/>
            <person name="Han C."/>
            <person name="Tapia R."/>
            <person name="Davenport K."/>
            <person name="Daligault H."/>
            <person name="Erkkila T."/>
            <person name="Gu W."/>
            <person name="Munk A.C.C."/>
            <person name="Teshima H."/>
            <person name="Xu Y."/>
            <person name="Chain P."/>
            <person name="Chen A."/>
            <person name="Krypides N."/>
            <person name="Mavromatis K."/>
            <person name="Markowitz V."/>
            <person name="Szeto E."/>
            <person name="Ivanova N."/>
            <person name="Mikhailova N."/>
            <person name="Ovchinnikova G."/>
            <person name="Pagani I."/>
            <person name="Pati A."/>
            <person name="Goodwin L."/>
            <person name="Peters L."/>
            <person name="Pitluck S."/>
            <person name="Woyke T."/>
            <person name="Kerfeld C."/>
        </authorList>
    </citation>
    <scope>NUCLEOTIDE SEQUENCE [LARGE SCALE GENOMIC DNA]</scope>
    <source>
        <strain evidence="1 2">PCC 9333</strain>
        <plasmid evidence="2">Plasmid pCRI9333.01</plasmid>
    </source>
</reference>
<dbReference type="EMBL" id="CP003621">
    <property type="protein sequence ID" value="AFZ15485.1"/>
    <property type="molecule type" value="Genomic_DNA"/>
</dbReference>
<dbReference type="Proteomes" id="UP000010472">
    <property type="component" value="Plasmid pCRI9333.01"/>
</dbReference>
<geneLocation type="plasmid" evidence="1 2">
    <name>pCRI9333.01</name>
</geneLocation>
<protein>
    <submittedName>
        <fullName evidence="1">Uncharacterized protein</fullName>
    </submittedName>
</protein>
<evidence type="ECO:0000313" key="1">
    <source>
        <dbReference type="EMBL" id="AFZ15485.1"/>
    </source>
</evidence>
<dbReference type="RefSeq" id="WP_015179916.1">
    <property type="nucleotide sequence ID" value="NC_019733.1"/>
</dbReference>
<dbReference type="AlphaFoldDB" id="K9W7P5"/>
<organism evidence="1 2">
    <name type="scientific">Crinalium epipsammum PCC 9333</name>
    <dbReference type="NCBI Taxonomy" id="1173022"/>
    <lineage>
        <taxon>Bacteria</taxon>
        <taxon>Bacillati</taxon>
        <taxon>Cyanobacteriota</taxon>
        <taxon>Cyanophyceae</taxon>
        <taxon>Gomontiellales</taxon>
        <taxon>Gomontiellaceae</taxon>
        <taxon>Crinalium</taxon>
    </lineage>
</organism>
<dbReference type="KEGG" id="cep:Cri9333_4706"/>
<accession>K9W7P5</accession>
<proteinExistence type="predicted"/>
<sequence length="95" mass="10865">MKQLRKVATQPAKWVSQAHTLSSQQQTTEICATLKFEAKRQLGDRVPVSPKDFEKLNIILLDYRLKESLLQLDSQWFWGNLSVNFIKFIQSGGAA</sequence>
<dbReference type="HOGENOM" id="CLU_2368125_0_0_3"/>
<evidence type="ECO:0000313" key="2">
    <source>
        <dbReference type="Proteomes" id="UP000010472"/>
    </source>
</evidence>
<name>K9W7P5_9CYAN</name>
<gene>
    <name evidence="1" type="ORF">Cri9333_4706</name>
</gene>
<keyword evidence="2" id="KW-1185">Reference proteome</keyword>
<dbReference type="PATRIC" id="fig|1173022.3.peg.5080"/>